<feature type="chain" id="PRO_5034722575" evidence="2">
    <location>
        <begin position="27"/>
        <end position="328"/>
    </location>
</feature>
<dbReference type="Gene3D" id="3.40.50.300">
    <property type="entry name" value="P-loop containing nucleotide triphosphate hydrolases"/>
    <property type="match status" value="1"/>
</dbReference>
<dbReference type="GO" id="GO:0003690">
    <property type="term" value="F:double-stranded DNA binding"/>
    <property type="evidence" value="ECO:0007669"/>
    <property type="project" value="TreeGrafter"/>
</dbReference>
<feature type="compositionally biased region" description="Polar residues" evidence="1">
    <location>
        <begin position="316"/>
        <end position="328"/>
    </location>
</feature>
<dbReference type="GO" id="GO:0006281">
    <property type="term" value="P:DNA repair"/>
    <property type="evidence" value="ECO:0007669"/>
    <property type="project" value="TreeGrafter"/>
</dbReference>
<feature type="region of interest" description="Disordered" evidence="1">
    <location>
        <begin position="175"/>
        <end position="328"/>
    </location>
</feature>
<dbReference type="AlphaFoldDB" id="A0A8H2WMK4"/>
<keyword evidence="2" id="KW-0732">Signal</keyword>
<dbReference type="EMBL" id="CAJMWV010000430">
    <property type="protein sequence ID" value="CAE6395507.1"/>
    <property type="molecule type" value="Genomic_DNA"/>
</dbReference>
<dbReference type="PANTHER" id="PTHR12083:SF9">
    <property type="entry name" value="BIFUNCTIONAL POLYNUCLEOTIDE PHOSPHATASE_KINASE"/>
    <property type="match status" value="1"/>
</dbReference>
<evidence type="ECO:0000313" key="4">
    <source>
        <dbReference type="Proteomes" id="UP000663831"/>
    </source>
</evidence>
<proteinExistence type="predicted"/>
<evidence type="ECO:0000313" key="3">
    <source>
        <dbReference type="EMBL" id="CAE6395507.1"/>
    </source>
</evidence>
<feature type="compositionally biased region" description="Polar residues" evidence="1">
    <location>
        <begin position="238"/>
        <end position="251"/>
    </location>
</feature>
<dbReference type="GO" id="GO:0046404">
    <property type="term" value="F:ATP-dependent polydeoxyribonucleotide 5'-hydroxyl-kinase activity"/>
    <property type="evidence" value="ECO:0007669"/>
    <property type="project" value="TreeGrafter"/>
</dbReference>
<evidence type="ECO:0000256" key="2">
    <source>
        <dbReference type="SAM" id="SignalP"/>
    </source>
</evidence>
<gene>
    <name evidence="3" type="ORF">RDB_LOCUS11187</name>
</gene>
<accession>A0A8H2WMK4</accession>
<dbReference type="InterPro" id="IPR027417">
    <property type="entry name" value="P-loop_NTPase"/>
</dbReference>
<reference evidence="3" key="1">
    <citation type="submission" date="2021-01" db="EMBL/GenBank/DDBJ databases">
        <authorList>
            <person name="Kaushik A."/>
        </authorList>
    </citation>
    <scope>NUCLEOTIDE SEQUENCE</scope>
    <source>
        <strain evidence="3">AG3-1AP</strain>
    </source>
</reference>
<dbReference type="Proteomes" id="UP000663831">
    <property type="component" value="Unassembled WGS sequence"/>
</dbReference>
<dbReference type="PANTHER" id="PTHR12083">
    <property type="entry name" value="BIFUNCTIONAL POLYNUCLEOTIDE PHOSPHATASE/KINASE"/>
    <property type="match status" value="1"/>
</dbReference>
<comment type="caution">
    <text evidence="3">The sequence shown here is derived from an EMBL/GenBank/DDBJ whole genome shotgun (WGS) entry which is preliminary data.</text>
</comment>
<feature type="compositionally biased region" description="Gly residues" evidence="1">
    <location>
        <begin position="261"/>
        <end position="270"/>
    </location>
</feature>
<evidence type="ECO:0000256" key="1">
    <source>
        <dbReference type="SAM" id="MobiDB-lite"/>
    </source>
</evidence>
<dbReference type="SUPFAM" id="SSF52540">
    <property type="entry name" value="P-loop containing nucleoside triphosphate hydrolases"/>
    <property type="match status" value="1"/>
</dbReference>
<feature type="signal peptide" evidence="2">
    <location>
        <begin position="1"/>
        <end position="26"/>
    </location>
</feature>
<protein>
    <submittedName>
        <fullName evidence="3">Uncharacterized protein</fullName>
    </submittedName>
</protein>
<dbReference type="GO" id="GO:0046403">
    <property type="term" value="F:polynucleotide 3'-phosphatase activity"/>
    <property type="evidence" value="ECO:0007669"/>
    <property type="project" value="TreeGrafter"/>
</dbReference>
<sequence length="328" mass="36273">MDSSDTPNLNTLILIILCGLVGSGKSTFATALQREFPEFRRCNQDELGRREDVEREVSTALSQGLSVCVDRTNFDPSQRRTWIDIARQYSNVEIWGITMDTPMDTCHARLIERKDHPTLRTPEKAVEVLSRFSSQFVPIKLDEGFNRLYSLTPNGSPDYTSEELENILAAVRETPFAPSPDFLPPVSNGSRGRGGRGRGSFPTHGYRGQGPSNSHGWRGSHHASPSSWGPNPRDMPPQQDSNWRTQGPTNTYRGRGYPNRGWGGYRGRGGATNYSSSPEQSHGNYGPYPRGGPPPAARYQSTPRPIPPLRHPDQQPLESSSSDVPGAV</sequence>
<organism evidence="3 4">
    <name type="scientific">Rhizoctonia solani</name>
    <dbReference type="NCBI Taxonomy" id="456999"/>
    <lineage>
        <taxon>Eukaryota</taxon>
        <taxon>Fungi</taxon>
        <taxon>Dikarya</taxon>
        <taxon>Basidiomycota</taxon>
        <taxon>Agaricomycotina</taxon>
        <taxon>Agaricomycetes</taxon>
        <taxon>Cantharellales</taxon>
        <taxon>Ceratobasidiaceae</taxon>
        <taxon>Rhizoctonia</taxon>
    </lineage>
</organism>
<name>A0A8H2WMK4_9AGAM</name>
<feature type="compositionally biased region" description="Polar residues" evidence="1">
    <location>
        <begin position="272"/>
        <end position="283"/>
    </location>
</feature>
<dbReference type="Pfam" id="PF13671">
    <property type="entry name" value="AAA_33"/>
    <property type="match status" value="1"/>
</dbReference>